<accession>A0A016WI70</accession>
<protein>
    <submittedName>
        <fullName evidence="2">Uncharacterized protein</fullName>
    </submittedName>
</protein>
<dbReference type="EMBL" id="JARK01000253">
    <property type="protein sequence ID" value="EYC39494.1"/>
    <property type="molecule type" value="Genomic_DNA"/>
</dbReference>
<dbReference type="Proteomes" id="UP000024635">
    <property type="component" value="Unassembled WGS sequence"/>
</dbReference>
<evidence type="ECO:0000313" key="3">
    <source>
        <dbReference type="Proteomes" id="UP000024635"/>
    </source>
</evidence>
<reference evidence="3" key="1">
    <citation type="journal article" date="2015" name="Nat. Genet.">
        <title>The genome and transcriptome of the zoonotic hookworm Ancylostoma ceylanicum identify infection-specific gene families.</title>
        <authorList>
            <person name="Schwarz E.M."/>
            <person name="Hu Y."/>
            <person name="Antoshechkin I."/>
            <person name="Miller M.M."/>
            <person name="Sternberg P.W."/>
            <person name="Aroian R.V."/>
        </authorList>
    </citation>
    <scope>NUCLEOTIDE SEQUENCE</scope>
    <source>
        <strain evidence="3">HY135</strain>
    </source>
</reference>
<proteinExistence type="predicted"/>
<evidence type="ECO:0000256" key="1">
    <source>
        <dbReference type="SAM" id="MobiDB-lite"/>
    </source>
</evidence>
<dbReference type="OrthoDB" id="5819653at2759"/>
<gene>
    <name evidence="2" type="primary">Acey_s0653.g1164</name>
    <name evidence="2" type="ORF">Y032_0653g1164</name>
</gene>
<organism evidence="2 3">
    <name type="scientific">Ancylostoma ceylanicum</name>
    <dbReference type="NCBI Taxonomy" id="53326"/>
    <lineage>
        <taxon>Eukaryota</taxon>
        <taxon>Metazoa</taxon>
        <taxon>Ecdysozoa</taxon>
        <taxon>Nematoda</taxon>
        <taxon>Chromadorea</taxon>
        <taxon>Rhabditida</taxon>
        <taxon>Rhabditina</taxon>
        <taxon>Rhabditomorpha</taxon>
        <taxon>Strongyloidea</taxon>
        <taxon>Ancylostomatidae</taxon>
        <taxon>Ancylostomatinae</taxon>
        <taxon>Ancylostoma</taxon>
    </lineage>
</organism>
<sequence length="142" mass="15820">MKKLVKRVPQGQPKAAQNERLLDEFPDRLKPALRFLVKAANPAPYDDAIIKAMTQKVYWPMLYTKHVKSWKLSAISNWGPVKTSLAHNNRRDLPHLGSLPSGKNGETDSADHNGTGGKIPWSEEKLGVGNSGVSYNYETHCI</sequence>
<feature type="region of interest" description="Disordered" evidence="1">
    <location>
        <begin position="89"/>
        <end position="123"/>
    </location>
</feature>
<comment type="caution">
    <text evidence="2">The sequence shown here is derived from an EMBL/GenBank/DDBJ whole genome shotgun (WGS) entry which is preliminary data.</text>
</comment>
<evidence type="ECO:0000313" key="2">
    <source>
        <dbReference type="EMBL" id="EYC39494.1"/>
    </source>
</evidence>
<dbReference type="AlphaFoldDB" id="A0A016WI70"/>
<keyword evidence="3" id="KW-1185">Reference proteome</keyword>
<name>A0A016WI70_9BILA</name>